<dbReference type="InterPro" id="IPR056430">
    <property type="entry name" value="C2CD5_YbjQ-like_dom"/>
</dbReference>
<dbReference type="Gene3D" id="2.60.40.150">
    <property type="entry name" value="C2 domain"/>
    <property type="match status" value="1"/>
</dbReference>
<dbReference type="RefSeq" id="XP_031335779.1">
    <property type="nucleotide sequence ID" value="XM_031479919.1"/>
</dbReference>
<dbReference type="GO" id="GO:0072659">
    <property type="term" value="P:protein localization to plasma membrane"/>
    <property type="evidence" value="ECO:0007669"/>
    <property type="project" value="TreeGrafter"/>
</dbReference>
<evidence type="ECO:0000256" key="1">
    <source>
        <dbReference type="SAM" id="MobiDB-lite"/>
    </source>
</evidence>
<evidence type="ECO:0000313" key="3">
    <source>
        <dbReference type="EMBL" id="JAV73190.1"/>
    </source>
</evidence>
<dbReference type="InterPro" id="IPR056431">
    <property type="entry name" value="C2CD5_YbjQ-rel_dom"/>
</dbReference>
<dbReference type="InterPro" id="IPR037785">
    <property type="entry name" value="C2_C2CD5"/>
</dbReference>
<dbReference type="SUPFAM" id="SSF49562">
    <property type="entry name" value="C2 domain (Calcium/lipid-binding domain, CaLB)"/>
    <property type="match status" value="1"/>
</dbReference>
<dbReference type="GO" id="GO:0031340">
    <property type="term" value="P:positive regulation of vesicle fusion"/>
    <property type="evidence" value="ECO:0007669"/>
    <property type="project" value="TreeGrafter"/>
</dbReference>
<dbReference type="InterPro" id="IPR057815">
    <property type="entry name" value="C2CD5_C"/>
</dbReference>
<dbReference type="InterPro" id="IPR035892">
    <property type="entry name" value="C2_domain_sf"/>
</dbReference>
<organism evidence="3">
    <name type="scientific">Photinus pyralis</name>
    <name type="common">Common eastern firefly</name>
    <name type="synonym">Lampyris pyralis</name>
    <dbReference type="NCBI Taxonomy" id="7054"/>
    <lineage>
        <taxon>Eukaryota</taxon>
        <taxon>Metazoa</taxon>
        <taxon>Ecdysozoa</taxon>
        <taxon>Arthropoda</taxon>
        <taxon>Hexapoda</taxon>
        <taxon>Insecta</taxon>
        <taxon>Pterygota</taxon>
        <taxon>Neoptera</taxon>
        <taxon>Endopterygota</taxon>
        <taxon>Coleoptera</taxon>
        <taxon>Polyphaga</taxon>
        <taxon>Elateriformia</taxon>
        <taxon>Elateroidea</taxon>
        <taxon>Lampyridae</taxon>
        <taxon>Lampyrinae</taxon>
        <taxon>Photinus</taxon>
    </lineage>
</organism>
<dbReference type="GO" id="GO:0005544">
    <property type="term" value="F:calcium-dependent phospholipid binding"/>
    <property type="evidence" value="ECO:0007669"/>
    <property type="project" value="InterPro"/>
</dbReference>
<dbReference type="Pfam" id="PF00168">
    <property type="entry name" value="C2"/>
    <property type="match status" value="1"/>
</dbReference>
<dbReference type="GO" id="GO:0090314">
    <property type="term" value="P:positive regulation of protein targeting to membrane"/>
    <property type="evidence" value="ECO:0007669"/>
    <property type="project" value="TreeGrafter"/>
</dbReference>
<feature type="compositionally biased region" description="Basic and acidic residues" evidence="1">
    <location>
        <begin position="673"/>
        <end position="683"/>
    </location>
</feature>
<evidence type="ECO:0000259" key="2">
    <source>
        <dbReference type="PROSITE" id="PS50004"/>
    </source>
</evidence>
<dbReference type="PANTHER" id="PTHR37412:SF2">
    <property type="entry name" value="C2 DOMAIN-CONTAINING PROTEIN 5"/>
    <property type="match status" value="1"/>
</dbReference>
<dbReference type="InterPro" id="IPR000008">
    <property type="entry name" value="C2_dom"/>
</dbReference>
<feature type="compositionally biased region" description="Low complexity" evidence="1">
    <location>
        <begin position="484"/>
        <end position="493"/>
    </location>
</feature>
<dbReference type="GO" id="GO:0005886">
    <property type="term" value="C:plasma membrane"/>
    <property type="evidence" value="ECO:0007669"/>
    <property type="project" value="TreeGrafter"/>
</dbReference>
<proteinExistence type="predicted"/>
<dbReference type="PROSITE" id="PS50004">
    <property type="entry name" value="C2"/>
    <property type="match status" value="1"/>
</dbReference>
<feature type="region of interest" description="Disordered" evidence="1">
    <location>
        <begin position="895"/>
        <end position="915"/>
    </location>
</feature>
<accession>A0A1Y1LLI6</accession>
<dbReference type="GO" id="GO:0005509">
    <property type="term" value="F:calcium ion binding"/>
    <property type="evidence" value="ECO:0007669"/>
    <property type="project" value="TreeGrafter"/>
</dbReference>
<feature type="region of interest" description="Disordered" evidence="1">
    <location>
        <begin position="415"/>
        <end position="447"/>
    </location>
</feature>
<feature type="region of interest" description="Disordered" evidence="1">
    <location>
        <begin position="665"/>
        <end position="714"/>
    </location>
</feature>
<feature type="domain" description="C2" evidence="2">
    <location>
        <begin position="1"/>
        <end position="110"/>
    </location>
</feature>
<dbReference type="PANTHER" id="PTHR37412">
    <property type="entry name" value="C2 DOMAIN-CONTAINING PROTEIN 5"/>
    <property type="match status" value="1"/>
</dbReference>
<dbReference type="KEGG" id="ppyr:116165461"/>
<feature type="compositionally biased region" description="Polar residues" evidence="1">
    <location>
        <begin position="684"/>
        <end position="695"/>
    </location>
</feature>
<dbReference type="OrthoDB" id="419768at2759"/>
<dbReference type="Pfam" id="PF23128">
    <property type="entry name" value="YbjQ_4"/>
    <property type="match status" value="1"/>
</dbReference>
<dbReference type="GO" id="GO:0065002">
    <property type="term" value="P:intracellular protein transmembrane transport"/>
    <property type="evidence" value="ECO:0007669"/>
    <property type="project" value="TreeGrafter"/>
</dbReference>
<protein>
    <recommendedName>
        <fullName evidence="2">C2 domain-containing protein</fullName>
    </recommendedName>
</protein>
<feature type="region of interest" description="Disordered" evidence="1">
    <location>
        <begin position="469"/>
        <end position="503"/>
    </location>
</feature>
<dbReference type="GeneID" id="116165461"/>
<dbReference type="CDD" id="cd08688">
    <property type="entry name" value="C2_KIAA0528-like"/>
    <property type="match status" value="1"/>
</dbReference>
<dbReference type="Pfam" id="PF23028">
    <property type="entry name" value="YbjQ_3"/>
    <property type="match status" value="1"/>
</dbReference>
<name>A0A1Y1LLI6_PHOPY</name>
<sequence>MPAKVKVKIIAGKNLPVMDRSSDTTDAYVELKLGGTTYKTEVCRKSLNPQWNSDWYRFEMDDSELQDEPLQIRLMDHDTYSANDAIGKVYVDLNPLLLPSIPVMPKCRWSGDPSSNGEHSTNSLLSGWFPVYDTMHGIRGEVNVMVKVELFSDFNKFRQSSCGVQFFCSPSVPHGYAIQMYHGFVEELIVNDDPEYQWIDKIRTPRASNEARQTLFFKLAGELRRRIGVKALELGGNAVIGYSQCFDLEGELGVVVRGIGTSVTLTKLRDVPPLTILESNNEEHALDNLQFLRCDKGFHLDRSYPNNIINNNSVLSPNSFYSSQASELTYPGIKQKKTLSRHLSYNEFTTMKSTLSLNQNVFGTTKDHSSSLQTLLRQEDLRGVPAKSIAQTFKNFKYSSQNLLSKKMTALKAKLSDSEMQEEDHDGEHRPGARKKRTLFHSQSSNDSNPLAELLVHSIMHSSLERIGNEGDSWCEPENLDQISNDSSTTSSSSDEDETASSNVNYDTVSNIIKNLNTVPDVEKLAPLATGESFDIDEHSSCHFTIGTEGNDSESGDSSLKSEFFMKESIIPSVHMTDDAIERQSLTETAMKVMLLDKVQLMGTYTPPSSPKCATKKIKFMPDLSDSNSSSHIPSVHLFKRPVNAELDKGSNNMHASLAHSPRTIISPGTELSKCDSGHHRTESVSGKISQSPGKFQSIPFMNRRSSDSDLSITPKGFFRKRNSLTGSDKSSGLHNAYISRIAPMVHTSIPQNNFDMLEYPFMTIYKFPPGFVMYLGGVVSARSVKLLERITNLEEPESRDTWWTELRMEIRSHMRSLHCNAVLAYSETSSISDDVCVLSASGTAAVIRFYSPEEMAEGLSSLPGGSRHTSGNKDVMASSLERNDFERERIHQKQDLGFNSKPLPESPENETVPNHTSINTISPCSICHLPYINNSVPLRTISSKCAFCRFGKVPDVLMATIEIPESVPSVGRGCFVQAYVCRPLKDLRSELNAKDISDGLPFLEYELHRILVNKIRIKGMNAVFGLRIRISVGTKMLVGIATGTAMFLLPLPSPPLPKLVSIGSIDEKQLTKMQQHLYDTIQANKEIYHLKTNEHLLNSRLSPDDEHPQEEEQSFLDLSTENRDCCILEVEDSEDKEIMELLREPPPPDGFHVINTEVIPGLDEMEVIKNLQMFTQIWRSKIYPSYNFGLHISKLLQSVYFKLRRMVPCALCNLKFRIDLPEPDEIQLTVLGMALELRKSVKPRKKNIHTSLRESTQITTEEDMMFNLEEDPADCNSLSVQPAKSRTRSPFRSAPIASNVALPREKRSIDITQLSYVPGGKIERYLGNLNFFFIRETTSIREEGGLSGFIHTFVTEVLAIVRAHIAALGGNAMVAYYMTECDFSHSVHKNQGQCLINVGGDVVFVSYYAEK</sequence>
<reference evidence="3" key="1">
    <citation type="journal article" date="2016" name="Sci. Rep.">
        <title>Molecular characterization of firefly nuptial gifts: a multi-omics approach sheds light on postcopulatory sexual selection.</title>
        <authorList>
            <person name="Al-Wathiqui N."/>
            <person name="Fallon T.R."/>
            <person name="South A."/>
            <person name="Weng J.K."/>
            <person name="Lewis S.M."/>
        </authorList>
    </citation>
    <scope>NUCLEOTIDE SEQUENCE</scope>
</reference>
<dbReference type="GO" id="GO:0010828">
    <property type="term" value="P:positive regulation of D-glucose transmembrane transport"/>
    <property type="evidence" value="ECO:0007669"/>
    <property type="project" value="TreeGrafter"/>
</dbReference>
<dbReference type="SMART" id="SM00239">
    <property type="entry name" value="C2"/>
    <property type="match status" value="1"/>
</dbReference>
<dbReference type="Pfam" id="PF23025">
    <property type="entry name" value="YbjQ_2"/>
    <property type="match status" value="3"/>
</dbReference>
<dbReference type="InterPro" id="IPR038983">
    <property type="entry name" value="C2CD5"/>
</dbReference>
<dbReference type="EMBL" id="GEZM01055058">
    <property type="protein sequence ID" value="JAV73190.1"/>
    <property type="molecule type" value="Transcribed_RNA"/>
</dbReference>